<dbReference type="GO" id="GO:0005829">
    <property type="term" value="C:cytosol"/>
    <property type="evidence" value="ECO:0007669"/>
    <property type="project" value="TreeGrafter"/>
</dbReference>
<evidence type="ECO:0000313" key="17">
    <source>
        <dbReference type="Proteomes" id="UP000298493"/>
    </source>
</evidence>
<dbReference type="InterPro" id="IPR011766">
    <property type="entry name" value="TPP_enzyme_TPP-bd"/>
</dbReference>
<dbReference type="STRING" id="86259.A0A4Z1PLF2"/>
<feature type="binding site" evidence="11">
    <location>
        <position position="495"/>
    </location>
    <ligand>
        <name>Mg(2+)</name>
        <dbReference type="ChEBI" id="CHEBI:18420"/>
    </ligand>
</feature>
<dbReference type="Gene3D" id="3.40.50.970">
    <property type="match status" value="2"/>
</dbReference>
<dbReference type="EMBL" id="SNSC02000005">
    <property type="protein sequence ID" value="TID24310.1"/>
    <property type="molecule type" value="Genomic_DNA"/>
</dbReference>
<dbReference type="Proteomes" id="UP000298493">
    <property type="component" value="Unassembled WGS sequence"/>
</dbReference>
<evidence type="ECO:0000256" key="5">
    <source>
        <dbReference type="ARBA" id="ARBA00014422"/>
    </source>
</evidence>
<reference evidence="16 17" key="1">
    <citation type="submission" date="2019-04" db="EMBL/GenBank/DDBJ databases">
        <title>High contiguity whole genome sequence and gene annotation resource for two Venturia nashicola isolates.</title>
        <authorList>
            <person name="Prokchorchik M."/>
            <person name="Won K."/>
            <person name="Lee Y."/>
            <person name="Choi E.D."/>
            <person name="Segonzac C."/>
            <person name="Sohn K.H."/>
        </authorList>
    </citation>
    <scope>NUCLEOTIDE SEQUENCE [LARGE SCALE GENOMIC DNA]</scope>
    <source>
        <strain evidence="16 17">PRI2</strain>
    </source>
</reference>
<dbReference type="FunFam" id="3.40.50.970:FF:000024">
    <property type="entry name" value="Pyruvate decarboxylase isozyme"/>
    <property type="match status" value="1"/>
</dbReference>
<dbReference type="Pfam" id="PF02776">
    <property type="entry name" value="TPP_enzyme_N"/>
    <property type="match status" value="1"/>
</dbReference>
<comment type="catalytic activity">
    <reaction evidence="1">
        <text>a 2-oxocarboxylate + H(+) = an aldehyde + CO2</text>
        <dbReference type="Rhea" id="RHEA:11628"/>
        <dbReference type="ChEBI" id="CHEBI:15378"/>
        <dbReference type="ChEBI" id="CHEBI:16526"/>
        <dbReference type="ChEBI" id="CHEBI:17478"/>
        <dbReference type="ChEBI" id="CHEBI:35179"/>
        <dbReference type="EC" id="4.1.1.1"/>
    </reaction>
</comment>
<dbReference type="Gene3D" id="3.40.50.1220">
    <property type="entry name" value="TPP-binding domain"/>
    <property type="match status" value="1"/>
</dbReference>
<comment type="cofactor">
    <cofactor evidence="11">
        <name>Mg(2+)</name>
        <dbReference type="ChEBI" id="CHEBI:18420"/>
    </cofactor>
    <text evidence="11">Binds 1 Mg(2+) per subunit.</text>
</comment>
<dbReference type="InterPro" id="IPR047213">
    <property type="entry name" value="TPP_PYR_PDC_IPDC-like"/>
</dbReference>
<evidence type="ECO:0000256" key="11">
    <source>
        <dbReference type="PIRSR" id="PIRSR036565-2"/>
    </source>
</evidence>
<dbReference type="PANTHER" id="PTHR43452:SF30">
    <property type="entry name" value="PYRUVATE DECARBOXYLASE ISOZYME 1-RELATED"/>
    <property type="match status" value="1"/>
</dbReference>
<keyword evidence="8 11" id="KW-0460">Magnesium</keyword>
<dbReference type="EC" id="4.1.1.1" evidence="4"/>
<dbReference type="InterPro" id="IPR047214">
    <property type="entry name" value="TPP_PDC_IPDC"/>
</dbReference>
<keyword evidence="9 12" id="KW-0786">Thiamine pyrophosphate</keyword>
<dbReference type="SUPFAM" id="SSF52518">
    <property type="entry name" value="Thiamin diphosphate-binding fold (THDP-binding)"/>
    <property type="match status" value="2"/>
</dbReference>
<evidence type="ECO:0000256" key="12">
    <source>
        <dbReference type="RuleBase" id="RU362132"/>
    </source>
</evidence>
<name>A0A4Z1PLF2_9PEZI</name>
<accession>A0A4Z1PLF2</accession>
<dbReference type="InterPro" id="IPR029061">
    <property type="entry name" value="THDP-binding"/>
</dbReference>
<dbReference type="PIRSF" id="PIRSF036565">
    <property type="entry name" value="Pyruvt_ip_decrb"/>
    <property type="match status" value="1"/>
</dbReference>
<dbReference type="InterPro" id="IPR012000">
    <property type="entry name" value="Thiamin_PyroP_enz_cen_dom"/>
</dbReference>
<evidence type="ECO:0000313" key="16">
    <source>
        <dbReference type="EMBL" id="TID24310.1"/>
    </source>
</evidence>
<evidence type="ECO:0000256" key="2">
    <source>
        <dbReference type="ARBA" id="ARBA00001964"/>
    </source>
</evidence>
<evidence type="ECO:0000256" key="3">
    <source>
        <dbReference type="ARBA" id="ARBA00007812"/>
    </source>
</evidence>
<evidence type="ECO:0000256" key="1">
    <source>
        <dbReference type="ARBA" id="ARBA00001041"/>
    </source>
</evidence>
<feature type="binding site" evidence="11">
    <location>
        <position position="468"/>
    </location>
    <ligand>
        <name>Mg(2+)</name>
        <dbReference type="ChEBI" id="CHEBI:18420"/>
    </ligand>
</feature>
<dbReference type="Pfam" id="PF00205">
    <property type="entry name" value="TPP_enzyme_M"/>
    <property type="match status" value="1"/>
</dbReference>
<gene>
    <name evidence="16" type="ORF">E6O75_ATG02675</name>
</gene>
<evidence type="ECO:0000256" key="4">
    <source>
        <dbReference type="ARBA" id="ARBA00013202"/>
    </source>
</evidence>
<dbReference type="FunFam" id="3.40.50.970:FF:000019">
    <property type="entry name" value="Pyruvate decarboxylase isozyme"/>
    <property type="match status" value="1"/>
</dbReference>
<comment type="caution">
    <text evidence="16">The sequence shown here is derived from an EMBL/GenBank/DDBJ whole genome shotgun (WGS) entry which is preliminary data.</text>
</comment>
<feature type="domain" description="Thiamine pyrophosphate enzyme N-terminal TPP-binding" evidence="15">
    <location>
        <begin position="19"/>
        <end position="127"/>
    </location>
</feature>
<evidence type="ECO:0000256" key="6">
    <source>
        <dbReference type="ARBA" id="ARBA00022723"/>
    </source>
</evidence>
<dbReference type="GO" id="GO:0030976">
    <property type="term" value="F:thiamine pyrophosphate binding"/>
    <property type="evidence" value="ECO:0007669"/>
    <property type="project" value="InterPro"/>
</dbReference>
<dbReference type="GO" id="GO:0000287">
    <property type="term" value="F:magnesium ion binding"/>
    <property type="evidence" value="ECO:0007669"/>
    <property type="project" value="InterPro"/>
</dbReference>
<feature type="domain" description="Thiamine pyrophosphate enzyme TPP-binding" evidence="14">
    <location>
        <begin position="418"/>
        <end position="534"/>
    </location>
</feature>
<evidence type="ECO:0000259" key="14">
    <source>
        <dbReference type="Pfam" id="PF02775"/>
    </source>
</evidence>
<keyword evidence="10" id="KW-0456">Lyase</keyword>
<keyword evidence="6 11" id="KW-0479">Metal-binding</keyword>
<feature type="domain" description="Thiamine pyrophosphate enzyme central" evidence="13">
    <location>
        <begin position="223"/>
        <end position="332"/>
    </location>
</feature>
<dbReference type="Pfam" id="PF02775">
    <property type="entry name" value="TPP_enzyme_C"/>
    <property type="match status" value="1"/>
</dbReference>
<feature type="binding site" evidence="11">
    <location>
        <position position="497"/>
    </location>
    <ligand>
        <name>Mg(2+)</name>
        <dbReference type="ChEBI" id="CHEBI:18420"/>
    </ligand>
</feature>
<dbReference type="CDD" id="cd02005">
    <property type="entry name" value="TPP_PDC_IPDC"/>
    <property type="match status" value="1"/>
</dbReference>
<dbReference type="AlphaFoldDB" id="A0A4Z1PLF2"/>
<evidence type="ECO:0000256" key="8">
    <source>
        <dbReference type="ARBA" id="ARBA00022842"/>
    </source>
</evidence>
<keyword evidence="7" id="KW-0210">Decarboxylase</keyword>
<organism evidence="16 17">
    <name type="scientific">Venturia nashicola</name>
    <dbReference type="NCBI Taxonomy" id="86259"/>
    <lineage>
        <taxon>Eukaryota</taxon>
        <taxon>Fungi</taxon>
        <taxon>Dikarya</taxon>
        <taxon>Ascomycota</taxon>
        <taxon>Pezizomycotina</taxon>
        <taxon>Dothideomycetes</taxon>
        <taxon>Pleosporomycetidae</taxon>
        <taxon>Venturiales</taxon>
        <taxon>Venturiaceae</taxon>
        <taxon>Venturia</taxon>
    </lineage>
</organism>
<dbReference type="CDD" id="cd07038">
    <property type="entry name" value="TPP_PYR_PDC_IPDC_like"/>
    <property type="match status" value="1"/>
</dbReference>
<evidence type="ECO:0000256" key="10">
    <source>
        <dbReference type="ARBA" id="ARBA00023239"/>
    </source>
</evidence>
<comment type="cofactor">
    <cofactor evidence="2">
        <name>thiamine diphosphate</name>
        <dbReference type="ChEBI" id="CHEBI:58937"/>
    </cofactor>
</comment>
<dbReference type="GO" id="GO:0000949">
    <property type="term" value="P:aromatic amino acid family catabolic process to alcohol via Ehrlich pathway"/>
    <property type="evidence" value="ECO:0007669"/>
    <property type="project" value="TreeGrafter"/>
</dbReference>
<comment type="similarity">
    <text evidence="3 12">Belongs to the TPP enzyme family.</text>
</comment>
<dbReference type="GO" id="GO:0005634">
    <property type="term" value="C:nucleus"/>
    <property type="evidence" value="ECO:0007669"/>
    <property type="project" value="TreeGrafter"/>
</dbReference>
<dbReference type="InterPro" id="IPR029035">
    <property type="entry name" value="DHS-like_NAD/FAD-binding_dom"/>
</dbReference>
<keyword evidence="16" id="KW-0670">Pyruvate</keyword>
<dbReference type="SUPFAM" id="SSF52467">
    <property type="entry name" value="DHS-like NAD/FAD-binding domain"/>
    <property type="match status" value="1"/>
</dbReference>
<dbReference type="InterPro" id="IPR012110">
    <property type="entry name" value="PDC/IPDC-like"/>
</dbReference>
<sequence length="607" mass="66571">MRVEIDQPTNGNASQDQITLGLYLWTRIKQIGVSTIFGVPGDFNLELLDDIYKVPSLSFIGNSNELNAAYSADGYGRVKEGVPGVFVTTHGVGEMSAINGVLGSLCERVKVIHVVGQTSRALQENKMMIHHSVGNTAEGKAPDHSMYSRMSKEARVDQALLWDVKSAPAEIDRVIRECIIQSAPVYIFLPLDLSQEKVSKSLLDKSIDLSIHVDEKAQDAAVTAILDALSAAQSPSLLVDSLAHKHGARQETRALATKLQIPTYSSGMGKGILDETEPYFVGMYSGSSISDRWIVAAMESSDCTITIGSVNADTNTGFFARKFNDNVEINPTNVVVKGKKFDGTFIKPLIATLTERLSSIKVKVTEPAKEPEHPLPVDHESTNLTQSWIWDQFEKFIQPGDVLLAETGTSGFGIVYSKLPKDVRFSTQTYYGSIGWATPAALGTEVALKELHEETGAPRGRTILFTGDGSMQLTMQEIGTMVTYGFKPILVVLNNQGYTIERVIHGARQAYNDINIAKYEYMLPFFGHANAVKCYRKVATKEEFQKKVLGDEELRCPKEVQVVELVLDAFDVPWRLAKIISMRGPESVEKLSKAGFVGPGKVGIGDR</sequence>
<protein>
    <recommendedName>
        <fullName evidence="5">Pyruvate decarboxylase</fullName>
        <ecNumber evidence="4">4.1.1.1</ecNumber>
    </recommendedName>
</protein>
<evidence type="ECO:0000259" key="13">
    <source>
        <dbReference type="Pfam" id="PF00205"/>
    </source>
</evidence>
<keyword evidence="17" id="KW-1185">Reference proteome</keyword>
<dbReference type="GO" id="GO:0004737">
    <property type="term" value="F:pyruvate decarboxylase activity"/>
    <property type="evidence" value="ECO:0007669"/>
    <property type="project" value="UniProtKB-EC"/>
</dbReference>
<evidence type="ECO:0000256" key="9">
    <source>
        <dbReference type="ARBA" id="ARBA00023052"/>
    </source>
</evidence>
<evidence type="ECO:0000259" key="15">
    <source>
        <dbReference type="Pfam" id="PF02776"/>
    </source>
</evidence>
<dbReference type="InterPro" id="IPR012001">
    <property type="entry name" value="Thiamin_PyroP_enz_TPP-bd_dom"/>
</dbReference>
<evidence type="ECO:0000256" key="7">
    <source>
        <dbReference type="ARBA" id="ARBA00022793"/>
    </source>
</evidence>
<dbReference type="PANTHER" id="PTHR43452">
    <property type="entry name" value="PYRUVATE DECARBOXYLASE"/>
    <property type="match status" value="1"/>
</dbReference>
<proteinExistence type="inferred from homology"/>